<keyword evidence="2" id="KW-1185">Reference proteome</keyword>
<accession>A0A8J1XYR6</accession>
<dbReference type="Gene3D" id="1.25.40.20">
    <property type="entry name" value="Ankyrin repeat-containing domain"/>
    <property type="match status" value="3"/>
</dbReference>
<comment type="caution">
    <text evidence="1">The sequence shown here is derived from an EMBL/GenBank/DDBJ whole genome shotgun (WGS) entry which is preliminary data.</text>
</comment>
<dbReference type="Proteomes" id="UP000749559">
    <property type="component" value="Unassembled WGS sequence"/>
</dbReference>
<evidence type="ECO:0000313" key="2">
    <source>
        <dbReference type="Proteomes" id="UP000749559"/>
    </source>
</evidence>
<evidence type="ECO:0000313" key="1">
    <source>
        <dbReference type="EMBL" id="CAH1774128.1"/>
    </source>
</evidence>
<gene>
    <name evidence="1" type="ORF">OFUS_LOCUS1646</name>
</gene>
<reference evidence="1" key="1">
    <citation type="submission" date="2022-03" db="EMBL/GenBank/DDBJ databases">
        <authorList>
            <person name="Martin C."/>
        </authorList>
    </citation>
    <scope>NUCLEOTIDE SEQUENCE</scope>
</reference>
<dbReference type="Pfam" id="PF07525">
    <property type="entry name" value="SOCS_box"/>
    <property type="match status" value="1"/>
</dbReference>
<dbReference type="InterPro" id="IPR001496">
    <property type="entry name" value="SOCS_box"/>
</dbReference>
<dbReference type="InterPro" id="IPR002110">
    <property type="entry name" value="Ankyrin_rpt"/>
</dbReference>
<dbReference type="PANTHER" id="PTHR24198:SF165">
    <property type="entry name" value="ANKYRIN REPEAT-CONTAINING PROTEIN-RELATED"/>
    <property type="match status" value="1"/>
</dbReference>
<dbReference type="PROSITE" id="PS50225">
    <property type="entry name" value="SOCS"/>
    <property type="match status" value="1"/>
</dbReference>
<dbReference type="InterPro" id="IPR036036">
    <property type="entry name" value="SOCS_box-like_dom_sf"/>
</dbReference>
<dbReference type="Gene3D" id="1.10.750.20">
    <property type="entry name" value="SOCS box"/>
    <property type="match status" value="1"/>
</dbReference>
<dbReference type="EMBL" id="CAIIXF020000001">
    <property type="protein sequence ID" value="CAH1774128.1"/>
    <property type="molecule type" value="Genomic_DNA"/>
</dbReference>
<dbReference type="OrthoDB" id="7464126at2759"/>
<proteinExistence type="predicted"/>
<dbReference type="SMART" id="SM00969">
    <property type="entry name" value="SOCS_box"/>
    <property type="match status" value="1"/>
</dbReference>
<dbReference type="SUPFAM" id="SSF158235">
    <property type="entry name" value="SOCS box-like"/>
    <property type="match status" value="1"/>
</dbReference>
<dbReference type="Pfam" id="PF12796">
    <property type="entry name" value="Ank_2"/>
    <property type="match status" value="2"/>
</dbReference>
<sequence length="500" mass="56176">MQRYRHNRGYVKPRHQRWQQRGIAYIEDDDDCMDNFCIGVSALSIPDQTETSRNLREAIKDGDIAAVINIAKQGANVSRFVTCSCEDCLYNDGCPASLHLQPTTPLIMSIVESKTDIAAELLKYGADPNITNGLQETPLLHAIWQGNLDLVSHLLKHKADHSQKDSRGVTPIKQACQHGTLAMVKDLLDNGVDINETTVHKFTPLHHAVLGGNADIVEYILDEGANLNVQSYMGDTPFLLAVKLNHIDIVQLFLSKDIDLKFEKQGERSLRESQSSEIMKLLLDKGICAMEVDEWGDSVFKSIIAQLRRDSSDEPFQVLKQMCSHYGYNNLGKWQDVVLHMAVWNCDIEMTKLLLEAGANPNVALDSYYPLITAMENYSDDIFKLLILYGADINPTKGANPFITGCQGDGTYLMLKILYTAGCDLDPLRSWIDEGKAVQKLQTDDVVTWSWIQDVVSQPRSLKQLCGIAIRQLLHQPIYSPTEKLPLPKPLKEYLLFETE</sequence>
<name>A0A8J1XYR6_OWEFU</name>
<organism evidence="1 2">
    <name type="scientific">Owenia fusiformis</name>
    <name type="common">Polychaete worm</name>
    <dbReference type="NCBI Taxonomy" id="6347"/>
    <lineage>
        <taxon>Eukaryota</taxon>
        <taxon>Metazoa</taxon>
        <taxon>Spiralia</taxon>
        <taxon>Lophotrochozoa</taxon>
        <taxon>Annelida</taxon>
        <taxon>Polychaeta</taxon>
        <taxon>Sedentaria</taxon>
        <taxon>Canalipalpata</taxon>
        <taxon>Sabellida</taxon>
        <taxon>Oweniida</taxon>
        <taxon>Oweniidae</taxon>
        <taxon>Owenia</taxon>
    </lineage>
</organism>
<dbReference type="SUPFAM" id="SSF48403">
    <property type="entry name" value="Ankyrin repeat"/>
    <property type="match status" value="1"/>
</dbReference>
<dbReference type="AlphaFoldDB" id="A0A8J1XYR6"/>
<dbReference type="PANTHER" id="PTHR24198">
    <property type="entry name" value="ANKYRIN REPEAT AND PROTEIN KINASE DOMAIN-CONTAINING PROTEIN"/>
    <property type="match status" value="1"/>
</dbReference>
<dbReference type="CDD" id="cd03587">
    <property type="entry name" value="SOCS"/>
    <property type="match status" value="1"/>
</dbReference>
<protein>
    <submittedName>
        <fullName evidence="1">Uncharacterized protein</fullName>
    </submittedName>
</protein>
<dbReference type="PROSITE" id="PS50088">
    <property type="entry name" value="ANK_REPEAT"/>
    <property type="match status" value="6"/>
</dbReference>
<dbReference type="InterPro" id="IPR036770">
    <property type="entry name" value="Ankyrin_rpt-contain_sf"/>
</dbReference>
<dbReference type="Pfam" id="PF00023">
    <property type="entry name" value="Ank"/>
    <property type="match status" value="1"/>
</dbReference>
<dbReference type="PROSITE" id="PS50297">
    <property type="entry name" value="ANK_REP_REGION"/>
    <property type="match status" value="2"/>
</dbReference>
<dbReference type="SMART" id="SM00248">
    <property type="entry name" value="ANK"/>
    <property type="match status" value="7"/>
</dbReference>
<dbReference type="GO" id="GO:0035556">
    <property type="term" value="P:intracellular signal transduction"/>
    <property type="evidence" value="ECO:0007669"/>
    <property type="project" value="InterPro"/>
</dbReference>